<dbReference type="AlphaFoldDB" id="A0A8H6CSU7"/>
<gene>
    <name evidence="1" type="ORF">HO173_011858</name>
</gene>
<name>A0A8H6CSU7_9LECA</name>
<reference evidence="1 2" key="1">
    <citation type="journal article" date="2020" name="Genomics">
        <title>Complete, high-quality genomes from long-read metagenomic sequencing of two wolf lichen thalli reveals enigmatic genome architecture.</title>
        <authorList>
            <person name="McKenzie S.K."/>
            <person name="Walston R.F."/>
            <person name="Allen J.L."/>
        </authorList>
    </citation>
    <scope>NUCLEOTIDE SEQUENCE [LARGE SCALE GENOMIC DNA]</scope>
    <source>
        <strain evidence="1">WasteWater2</strain>
    </source>
</reference>
<sequence>MALPDLHSIIYHLKFQTFIPPSTKWTIYNQVLPTQHQRSDQPGPTQLPPITCAEIVFGTYCDSIEERGEDVSRLNAHAVIFVGDFELAVGWIDGDSRVGGKGDVWWK</sequence>
<dbReference type="EMBL" id="JACCJC010000079">
    <property type="protein sequence ID" value="KAF6228556.1"/>
    <property type="molecule type" value="Genomic_DNA"/>
</dbReference>
<dbReference type="Proteomes" id="UP000578531">
    <property type="component" value="Unassembled WGS sequence"/>
</dbReference>
<evidence type="ECO:0000313" key="1">
    <source>
        <dbReference type="EMBL" id="KAF6228556.1"/>
    </source>
</evidence>
<dbReference type="RefSeq" id="XP_037159371.1">
    <property type="nucleotide sequence ID" value="XM_037313735.1"/>
</dbReference>
<accession>A0A8H6CSU7</accession>
<comment type="caution">
    <text evidence="1">The sequence shown here is derived from an EMBL/GenBank/DDBJ whole genome shotgun (WGS) entry which is preliminary data.</text>
</comment>
<evidence type="ECO:0000313" key="2">
    <source>
        <dbReference type="Proteomes" id="UP000578531"/>
    </source>
</evidence>
<dbReference type="GeneID" id="59293498"/>
<proteinExistence type="predicted"/>
<protein>
    <submittedName>
        <fullName evidence="1">Uncharacterized protein</fullName>
    </submittedName>
</protein>
<keyword evidence="2" id="KW-1185">Reference proteome</keyword>
<organism evidence="1 2">
    <name type="scientific">Letharia columbiana</name>
    <dbReference type="NCBI Taxonomy" id="112416"/>
    <lineage>
        <taxon>Eukaryota</taxon>
        <taxon>Fungi</taxon>
        <taxon>Dikarya</taxon>
        <taxon>Ascomycota</taxon>
        <taxon>Pezizomycotina</taxon>
        <taxon>Lecanoromycetes</taxon>
        <taxon>OSLEUM clade</taxon>
        <taxon>Lecanoromycetidae</taxon>
        <taxon>Lecanorales</taxon>
        <taxon>Lecanorineae</taxon>
        <taxon>Parmeliaceae</taxon>
        <taxon>Letharia</taxon>
    </lineage>
</organism>